<keyword evidence="2" id="KW-1185">Reference proteome</keyword>
<proteinExistence type="predicted"/>
<dbReference type="OrthoDB" id="42865at2157"/>
<sequence length="124" mass="14262">MLLKELIEKVSLLGFRESVFLGVAEAQELGKEFLGITLSNGDGIILKVNPYEDILLSMFLMTKEKRENLKFIALFKNTEDTTYFIYEINNYEEFLNSLLTNISIVYVEVISGDLEDFLYRAEDG</sequence>
<protein>
    <submittedName>
        <fullName evidence="1">Uncharacterized protein</fullName>
    </submittedName>
</protein>
<dbReference type="AlphaFoldDB" id="A0A6A9QS76"/>
<reference evidence="1 2" key="1">
    <citation type="submission" date="2019-10" db="EMBL/GenBank/DDBJ databases">
        <title>Sequencing and Assembly of Multiple Reported Metal-Biooxidizing Members of the Extremely Thermoacidophilic Archaeal Family Sulfolobaceae.</title>
        <authorList>
            <person name="Counts J.A."/>
            <person name="Kelly R.M."/>
        </authorList>
    </citation>
    <scope>NUCLEOTIDE SEQUENCE [LARGE SCALE GENOMIC DNA]</scope>
    <source>
        <strain evidence="1 2">DSM 6482</strain>
    </source>
</reference>
<comment type="caution">
    <text evidence="1">The sequence shown here is derived from an EMBL/GenBank/DDBJ whole genome shotgun (WGS) entry which is preliminary data.</text>
</comment>
<dbReference type="Proteomes" id="UP000470772">
    <property type="component" value="Unassembled WGS sequence"/>
</dbReference>
<organism evidence="1 2">
    <name type="scientific">Sulfuracidifex metallicus DSM 6482 = JCM 9184</name>
    <dbReference type="NCBI Taxonomy" id="523847"/>
    <lineage>
        <taxon>Archaea</taxon>
        <taxon>Thermoproteota</taxon>
        <taxon>Thermoprotei</taxon>
        <taxon>Sulfolobales</taxon>
        <taxon>Sulfolobaceae</taxon>
        <taxon>Sulfuracidifex</taxon>
    </lineage>
</organism>
<gene>
    <name evidence="1" type="ORF">GC250_00625</name>
</gene>
<dbReference type="EMBL" id="WGGD01000005">
    <property type="protein sequence ID" value="MUN28002.1"/>
    <property type="molecule type" value="Genomic_DNA"/>
</dbReference>
<name>A0A6A9QS76_SULME</name>
<evidence type="ECO:0000313" key="1">
    <source>
        <dbReference type="EMBL" id="MUN28002.1"/>
    </source>
</evidence>
<accession>A0A6A9QS76</accession>
<evidence type="ECO:0000313" key="2">
    <source>
        <dbReference type="Proteomes" id="UP000470772"/>
    </source>
</evidence>